<dbReference type="RefSeq" id="WP_238306696.1">
    <property type="nucleotide sequence ID" value="NZ_BPQM01000140.1"/>
</dbReference>
<reference evidence="1" key="2">
    <citation type="submission" date="2021-08" db="EMBL/GenBank/DDBJ databases">
        <authorList>
            <person name="Tani A."/>
            <person name="Ola A."/>
            <person name="Ogura Y."/>
            <person name="Katsura K."/>
            <person name="Hayashi T."/>
        </authorList>
    </citation>
    <scope>NUCLEOTIDE SEQUENCE</scope>
    <source>
        <strain evidence="1">NBRC 103626</strain>
    </source>
</reference>
<organism evidence="1 2">
    <name type="scientific">Methylobacterium gregans</name>
    <dbReference type="NCBI Taxonomy" id="374424"/>
    <lineage>
        <taxon>Bacteria</taxon>
        <taxon>Pseudomonadati</taxon>
        <taxon>Pseudomonadota</taxon>
        <taxon>Alphaproteobacteria</taxon>
        <taxon>Hyphomicrobiales</taxon>
        <taxon>Methylobacteriaceae</taxon>
        <taxon>Methylobacterium</taxon>
    </lineage>
</organism>
<protein>
    <submittedName>
        <fullName evidence="1">Uncharacterized protein</fullName>
    </submittedName>
</protein>
<gene>
    <name evidence="1" type="ORF">NBEOAGPD_4712</name>
</gene>
<evidence type="ECO:0000313" key="1">
    <source>
        <dbReference type="EMBL" id="GJD81463.1"/>
    </source>
</evidence>
<sequence>MNRSRFVDGLVELDAKQTRARLAESLAAARAHPAYAEGPRSPALRAAVALVEADLLAAARAAVCRLDAALQEADRPAAPSLMDELGVPAYLRRMIEERS</sequence>
<accession>A0AA37HVM1</accession>
<name>A0AA37HVM1_9HYPH</name>
<dbReference type="EMBL" id="BPQM01000140">
    <property type="protein sequence ID" value="GJD81463.1"/>
    <property type="molecule type" value="Genomic_DNA"/>
</dbReference>
<evidence type="ECO:0000313" key="2">
    <source>
        <dbReference type="Proteomes" id="UP001055108"/>
    </source>
</evidence>
<dbReference type="Proteomes" id="UP001055108">
    <property type="component" value="Unassembled WGS sequence"/>
</dbReference>
<dbReference type="AlphaFoldDB" id="A0AA37HVM1"/>
<reference evidence="1" key="1">
    <citation type="journal article" date="2016" name="Front. Microbiol.">
        <title>Genome Sequence of the Piezophilic, Mesophilic Sulfate-Reducing Bacterium Desulfovibrio indicus J2T.</title>
        <authorList>
            <person name="Cao J."/>
            <person name="Maignien L."/>
            <person name="Shao Z."/>
            <person name="Alain K."/>
            <person name="Jebbar M."/>
        </authorList>
    </citation>
    <scope>NUCLEOTIDE SEQUENCE</scope>
    <source>
        <strain evidence="1">NBRC 103626</strain>
    </source>
</reference>
<comment type="caution">
    <text evidence="1">The sequence shown here is derived from an EMBL/GenBank/DDBJ whole genome shotgun (WGS) entry which is preliminary data.</text>
</comment>
<proteinExistence type="predicted"/>
<keyword evidence="2" id="KW-1185">Reference proteome</keyword>